<dbReference type="InterPro" id="IPR023193">
    <property type="entry name" value="EPSP_synthase_CS"/>
</dbReference>
<feature type="binding site" evidence="7">
    <location>
        <position position="170"/>
    </location>
    <ligand>
        <name>3-phosphoshikimate</name>
        <dbReference type="ChEBI" id="CHEBI:145989"/>
    </ligand>
</feature>
<dbReference type="InterPro" id="IPR013792">
    <property type="entry name" value="RNA3'P_cycl/enolpyr_Trfase_a/b"/>
</dbReference>
<dbReference type="NCBIfam" id="TIGR01356">
    <property type="entry name" value="aroA"/>
    <property type="match status" value="1"/>
</dbReference>
<organism evidence="9 10">
    <name type="scientific">Uliginosibacterium aquaticum</name>
    <dbReference type="NCBI Taxonomy" id="2731212"/>
    <lineage>
        <taxon>Bacteria</taxon>
        <taxon>Pseudomonadati</taxon>
        <taxon>Pseudomonadota</taxon>
        <taxon>Betaproteobacteria</taxon>
        <taxon>Rhodocyclales</taxon>
        <taxon>Zoogloeaceae</taxon>
        <taxon>Uliginosibacterium</taxon>
    </lineage>
</organism>
<feature type="binding site" evidence="7">
    <location>
        <position position="415"/>
    </location>
    <ligand>
        <name>phosphoenolpyruvate</name>
        <dbReference type="ChEBI" id="CHEBI:58702"/>
    </ligand>
</feature>
<dbReference type="PROSITE" id="PS00885">
    <property type="entry name" value="EPSP_SYNTHASE_2"/>
    <property type="match status" value="1"/>
</dbReference>
<dbReference type="InterPro" id="IPR001986">
    <property type="entry name" value="Enolpyruvate_Tfrase_dom"/>
</dbReference>
<evidence type="ECO:0000256" key="5">
    <source>
        <dbReference type="ARBA" id="ARBA00023141"/>
    </source>
</evidence>
<feature type="active site" description="Proton acceptor" evidence="7">
    <location>
        <position position="316"/>
    </location>
</feature>
<dbReference type="PIRSF" id="PIRSF000505">
    <property type="entry name" value="EPSPS"/>
    <property type="match status" value="1"/>
</dbReference>
<comment type="caution">
    <text evidence="7">Lacks conserved residue(s) required for the propagation of feature annotation.</text>
</comment>
<dbReference type="SUPFAM" id="SSF55205">
    <property type="entry name" value="EPT/RTPC-like"/>
    <property type="match status" value="1"/>
</dbReference>
<comment type="function">
    <text evidence="7">Catalyzes the transfer of the enolpyruvyl moiety of phosphoenolpyruvate (PEP) to the 5-hydroxyl of shikimate-3-phosphate (S3P) to produce enolpyruvyl shikimate-3-phosphate and inorganic phosphate.</text>
</comment>
<feature type="binding site" evidence="7">
    <location>
        <position position="316"/>
    </location>
    <ligand>
        <name>3-phosphoshikimate</name>
        <dbReference type="ChEBI" id="CHEBI:145989"/>
    </ligand>
</feature>
<comment type="catalytic activity">
    <reaction evidence="6">
        <text>3-phosphoshikimate + phosphoenolpyruvate = 5-O-(1-carboxyvinyl)-3-phosphoshikimate + phosphate</text>
        <dbReference type="Rhea" id="RHEA:21256"/>
        <dbReference type="ChEBI" id="CHEBI:43474"/>
        <dbReference type="ChEBI" id="CHEBI:57701"/>
        <dbReference type="ChEBI" id="CHEBI:58702"/>
        <dbReference type="ChEBI" id="CHEBI:145989"/>
        <dbReference type="EC" id="2.5.1.19"/>
    </reaction>
    <physiologicalReaction direction="left-to-right" evidence="6">
        <dbReference type="Rhea" id="RHEA:21257"/>
    </physiologicalReaction>
</comment>
<evidence type="ECO:0000256" key="2">
    <source>
        <dbReference type="ARBA" id="ARBA00009948"/>
    </source>
</evidence>
<keyword evidence="3 7" id="KW-0028">Amino-acid biosynthesis</keyword>
<feature type="binding site" evidence="7">
    <location>
        <position position="347"/>
    </location>
    <ligand>
        <name>phosphoenolpyruvate</name>
        <dbReference type="ChEBI" id="CHEBI:58702"/>
    </ligand>
</feature>
<dbReference type="GO" id="GO:0003866">
    <property type="term" value="F:3-phosphoshikimate 1-carboxyvinyltransferase activity"/>
    <property type="evidence" value="ECO:0007669"/>
    <property type="project" value="UniProtKB-EC"/>
</dbReference>
<keyword evidence="10" id="KW-1185">Reference proteome</keyword>
<dbReference type="Gene3D" id="3.65.10.10">
    <property type="entry name" value="Enolpyruvate transferase domain"/>
    <property type="match status" value="2"/>
</dbReference>
<dbReference type="Pfam" id="PF00275">
    <property type="entry name" value="EPSP_synthase"/>
    <property type="match status" value="1"/>
</dbReference>
<feature type="binding site" evidence="7">
    <location>
        <position position="343"/>
    </location>
    <ligand>
        <name>3-phosphoshikimate</name>
        <dbReference type="ChEBI" id="CHEBI:145989"/>
    </ligand>
</feature>
<comment type="subcellular location">
    <subcellularLocation>
        <location evidence="7">Cytoplasm</location>
    </subcellularLocation>
</comment>
<dbReference type="EC" id="2.5.1.19" evidence="7"/>
<feature type="binding site" evidence="7">
    <location>
        <position position="23"/>
    </location>
    <ligand>
        <name>3-phosphoshikimate</name>
        <dbReference type="ChEBI" id="CHEBI:145989"/>
    </ligand>
</feature>
<evidence type="ECO:0000256" key="6">
    <source>
        <dbReference type="ARBA" id="ARBA00044633"/>
    </source>
</evidence>
<evidence type="ECO:0000256" key="4">
    <source>
        <dbReference type="ARBA" id="ARBA00022679"/>
    </source>
</evidence>
<feature type="binding site" evidence="7">
    <location>
        <position position="171"/>
    </location>
    <ligand>
        <name>phosphoenolpyruvate</name>
        <dbReference type="ChEBI" id="CHEBI:58702"/>
    </ligand>
</feature>
<dbReference type="PANTHER" id="PTHR21090:SF5">
    <property type="entry name" value="PENTAFUNCTIONAL AROM POLYPEPTIDE"/>
    <property type="match status" value="1"/>
</dbReference>
<comment type="subunit">
    <text evidence="7">Monomer.</text>
</comment>
<keyword evidence="5 7" id="KW-0057">Aromatic amino acid biosynthesis</keyword>
<dbReference type="HAMAP" id="MF_00210">
    <property type="entry name" value="EPSP_synth"/>
    <property type="match status" value="1"/>
</dbReference>
<comment type="caution">
    <text evidence="9">The sequence shown here is derived from an EMBL/GenBank/DDBJ whole genome shotgun (WGS) entry which is preliminary data.</text>
</comment>
<dbReference type="CDD" id="cd01556">
    <property type="entry name" value="EPSP_synthase"/>
    <property type="match status" value="1"/>
</dbReference>
<evidence type="ECO:0000313" key="9">
    <source>
        <dbReference type="EMBL" id="NSL54657.1"/>
    </source>
</evidence>
<dbReference type="EMBL" id="JABCSC020000001">
    <property type="protein sequence ID" value="NSL54657.1"/>
    <property type="molecule type" value="Genomic_DNA"/>
</dbReference>
<evidence type="ECO:0000256" key="1">
    <source>
        <dbReference type="ARBA" id="ARBA00004811"/>
    </source>
</evidence>
<feature type="binding site" evidence="7">
    <location>
        <position position="171"/>
    </location>
    <ligand>
        <name>3-phosphoshikimate</name>
        <dbReference type="ChEBI" id="CHEBI:145989"/>
    </ligand>
</feature>
<feature type="binding site" evidence="7">
    <location>
        <position position="94"/>
    </location>
    <ligand>
        <name>phosphoenolpyruvate</name>
        <dbReference type="ChEBI" id="CHEBI:58702"/>
    </ligand>
</feature>
<feature type="binding site" evidence="7">
    <location>
        <position position="197"/>
    </location>
    <ligand>
        <name>3-phosphoshikimate</name>
        <dbReference type="ChEBI" id="CHEBI:145989"/>
    </ligand>
</feature>
<dbReference type="InterPro" id="IPR006264">
    <property type="entry name" value="EPSP_synthase"/>
</dbReference>
<dbReference type="InterPro" id="IPR036968">
    <property type="entry name" value="Enolpyruvate_Tfrase_sf"/>
</dbReference>
<proteinExistence type="inferred from homology"/>
<feature type="domain" description="Enolpyruvate transferase" evidence="8">
    <location>
        <begin position="10"/>
        <end position="423"/>
    </location>
</feature>
<dbReference type="PANTHER" id="PTHR21090">
    <property type="entry name" value="AROM/DEHYDROQUINATE SYNTHASE"/>
    <property type="match status" value="1"/>
</dbReference>
<feature type="binding site" evidence="7">
    <location>
        <position position="22"/>
    </location>
    <ligand>
        <name>3-phosphoshikimate</name>
        <dbReference type="ChEBI" id="CHEBI:145989"/>
    </ligand>
</feature>
<feature type="binding site" evidence="7">
    <location>
        <position position="22"/>
    </location>
    <ligand>
        <name>phosphoenolpyruvate</name>
        <dbReference type="ChEBI" id="CHEBI:58702"/>
    </ligand>
</feature>
<feature type="binding site" evidence="7">
    <location>
        <position position="390"/>
    </location>
    <ligand>
        <name>phosphoenolpyruvate</name>
        <dbReference type="ChEBI" id="CHEBI:58702"/>
    </ligand>
</feature>
<comment type="pathway">
    <text evidence="1 7">Metabolic intermediate biosynthesis; chorismate biosynthesis; chorismate from D-erythrose 4-phosphate and phosphoenolpyruvate: step 6/7.</text>
</comment>
<sequence length="429" mass="45754">MEFLDLKPLTHAQGVVRLPGSKSISNRTLLLAALSEGVTDIRDLLGSDDTDRMLEALQTLGVAVTKTGDKDYRVAGAPVGFANKDADLFLGNAGTAFRPLTAALALAGGSYKLHGVPRMHERPIGDLVEGLRQIGADVEYLGSEGFPPLQIRPADIKAGGVVRIRGNVSSQFLTALLMALPTTGVETTVEVIGELISKPYIEITLRLMAQFGVKVEREGWQRFVIPGGQRYVSPGTVYVEGDASSASYFLAAGAIGGGPVRVEGVGRNSIQGDVAFAQALEAIGAQIEMGENWIEARAPASGKLRAFDMDFNHIPDAAMTLAVAALFCDGPCRLTNIGSWRVKETDRIAAMATELRKVGATVEEGEDWLRVTAPAALTAQAAVDTYDDHRMAMCFSLVALGGVPVRINDPRCTAKTFPEYFEVFASVTK</sequence>
<dbReference type="PROSITE" id="PS00104">
    <property type="entry name" value="EPSP_SYNTHASE_1"/>
    <property type="match status" value="1"/>
</dbReference>
<evidence type="ECO:0000256" key="7">
    <source>
        <dbReference type="HAMAP-Rule" id="MF_00210"/>
    </source>
</evidence>
<comment type="similarity">
    <text evidence="2 7">Belongs to the EPSP synthase family.</text>
</comment>
<feature type="binding site" evidence="7">
    <location>
        <position position="27"/>
    </location>
    <ligand>
        <name>3-phosphoshikimate</name>
        <dbReference type="ChEBI" id="CHEBI:145989"/>
    </ligand>
</feature>
<reference evidence="9 10" key="1">
    <citation type="submission" date="2020-06" db="EMBL/GenBank/DDBJ databases">
        <title>Draft genome of Uliginosibacterium sp. IMCC34675.</title>
        <authorList>
            <person name="Song J."/>
        </authorList>
    </citation>
    <scope>NUCLEOTIDE SEQUENCE [LARGE SCALE GENOMIC DNA]</scope>
    <source>
        <strain evidence="9 10">IMCC34675</strain>
    </source>
</reference>
<dbReference type="Proteomes" id="UP000778523">
    <property type="component" value="Unassembled WGS sequence"/>
</dbReference>
<feature type="binding site" evidence="7">
    <location>
        <position position="169"/>
    </location>
    <ligand>
        <name>3-phosphoshikimate</name>
        <dbReference type="ChEBI" id="CHEBI:145989"/>
    </ligand>
</feature>
<evidence type="ECO:0000256" key="3">
    <source>
        <dbReference type="ARBA" id="ARBA00022605"/>
    </source>
</evidence>
<feature type="binding site" evidence="7">
    <location>
        <position position="122"/>
    </location>
    <ligand>
        <name>phosphoenolpyruvate</name>
        <dbReference type="ChEBI" id="CHEBI:58702"/>
    </ligand>
</feature>
<keyword evidence="4 7" id="KW-0808">Transferase</keyword>
<name>A0ABX2II37_9RHOO</name>
<accession>A0ABX2II37</accession>
<evidence type="ECO:0000313" key="10">
    <source>
        <dbReference type="Proteomes" id="UP000778523"/>
    </source>
</evidence>
<evidence type="ECO:0000259" key="8">
    <source>
        <dbReference type="Pfam" id="PF00275"/>
    </source>
</evidence>
<protein>
    <recommendedName>
        <fullName evidence="7">3-phosphoshikimate 1-carboxyvinyltransferase</fullName>
        <ecNumber evidence="7">2.5.1.19</ecNumber>
    </recommendedName>
    <alternativeName>
        <fullName evidence="7">5-enolpyruvylshikimate-3-phosphate synthase</fullName>
        <shortName evidence="7">EPSP synthase</shortName>
        <shortName evidence="7">EPSPS</shortName>
    </alternativeName>
</protein>
<keyword evidence="7" id="KW-0963">Cytoplasm</keyword>
<gene>
    <name evidence="7 9" type="primary">aroA</name>
    <name evidence="9" type="ORF">HJ583_006455</name>
</gene>